<gene>
    <name evidence="7" type="ORF">ACFQS9_00375</name>
</gene>
<dbReference type="Pfam" id="PF07690">
    <property type="entry name" value="MFS_1"/>
    <property type="match status" value="1"/>
</dbReference>
<feature type="transmembrane region" description="Helical" evidence="5">
    <location>
        <begin position="439"/>
        <end position="457"/>
    </location>
</feature>
<feature type="transmembrane region" description="Helical" evidence="5">
    <location>
        <begin position="170"/>
        <end position="191"/>
    </location>
</feature>
<feature type="transmembrane region" description="Helical" evidence="5">
    <location>
        <begin position="408"/>
        <end position="427"/>
    </location>
</feature>
<dbReference type="PANTHER" id="PTHR42718">
    <property type="entry name" value="MAJOR FACILITATOR SUPERFAMILY MULTIDRUG TRANSPORTER MFSC"/>
    <property type="match status" value="1"/>
</dbReference>
<feature type="transmembrane region" description="Helical" evidence="5">
    <location>
        <begin position="270"/>
        <end position="293"/>
    </location>
</feature>
<keyword evidence="2 5" id="KW-0812">Transmembrane</keyword>
<proteinExistence type="predicted"/>
<evidence type="ECO:0000313" key="7">
    <source>
        <dbReference type="EMBL" id="MFC7446336.1"/>
    </source>
</evidence>
<evidence type="ECO:0000313" key="8">
    <source>
        <dbReference type="Proteomes" id="UP001596484"/>
    </source>
</evidence>
<evidence type="ECO:0000256" key="2">
    <source>
        <dbReference type="ARBA" id="ARBA00022692"/>
    </source>
</evidence>
<feature type="transmembrane region" description="Helical" evidence="5">
    <location>
        <begin position="305"/>
        <end position="323"/>
    </location>
</feature>
<dbReference type="InterPro" id="IPR011701">
    <property type="entry name" value="MFS"/>
</dbReference>
<evidence type="ECO:0000256" key="3">
    <source>
        <dbReference type="ARBA" id="ARBA00022989"/>
    </source>
</evidence>
<comment type="subcellular location">
    <subcellularLocation>
        <location evidence="1">Cell membrane</location>
        <topology evidence="1">Multi-pass membrane protein</topology>
    </subcellularLocation>
</comment>
<dbReference type="RefSeq" id="WP_378400398.1">
    <property type="nucleotide sequence ID" value="NZ_JBHTCS010000001.1"/>
</dbReference>
<feature type="transmembrane region" description="Helical" evidence="5">
    <location>
        <begin position="84"/>
        <end position="105"/>
    </location>
</feature>
<evidence type="ECO:0000256" key="1">
    <source>
        <dbReference type="ARBA" id="ARBA00004651"/>
    </source>
</evidence>
<organism evidence="7 8">
    <name type="scientific">Rhodococcus daqingensis</name>
    <dbReference type="NCBI Taxonomy" id="2479363"/>
    <lineage>
        <taxon>Bacteria</taxon>
        <taxon>Bacillati</taxon>
        <taxon>Actinomycetota</taxon>
        <taxon>Actinomycetes</taxon>
        <taxon>Mycobacteriales</taxon>
        <taxon>Nocardiaceae</taxon>
        <taxon>Rhodococcus</taxon>
    </lineage>
</organism>
<dbReference type="Proteomes" id="UP001596484">
    <property type="component" value="Unassembled WGS sequence"/>
</dbReference>
<reference evidence="8" key="1">
    <citation type="journal article" date="2019" name="Int. J. Syst. Evol. Microbiol.">
        <title>The Global Catalogue of Microorganisms (GCM) 10K type strain sequencing project: providing services to taxonomists for standard genome sequencing and annotation.</title>
        <authorList>
            <consortium name="The Broad Institute Genomics Platform"/>
            <consortium name="The Broad Institute Genome Sequencing Center for Infectious Disease"/>
            <person name="Wu L."/>
            <person name="Ma J."/>
        </authorList>
    </citation>
    <scope>NUCLEOTIDE SEQUENCE [LARGE SCALE GENOMIC DNA]</scope>
    <source>
        <strain evidence="8">ICMP 19430</strain>
    </source>
</reference>
<dbReference type="InterPro" id="IPR036259">
    <property type="entry name" value="MFS_trans_sf"/>
</dbReference>
<dbReference type="EMBL" id="JBHTCS010000001">
    <property type="protein sequence ID" value="MFC7446336.1"/>
    <property type="molecule type" value="Genomic_DNA"/>
</dbReference>
<feature type="transmembrane region" description="Helical" evidence="5">
    <location>
        <begin position="367"/>
        <end position="388"/>
    </location>
</feature>
<dbReference type="PROSITE" id="PS50850">
    <property type="entry name" value="MFS"/>
    <property type="match status" value="1"/>
</dbReference>
<keyword evidence="8" id="KW-1185">Reference proteome</keyword>
<evidence type="ECO:0000256" key="4">
    <source>
        <dbReference type="ARBA" id="ARBA00023136"/>
    </source>
</evidence>
<sequence length="479" mass="48884">MELHSQLSRPVRPVPVLVALCGASFLAGLDLFVVNVAFDEIGADFSSHSLADLSWVLNGYAILYAALLIPLGRWADKVGRRRGFLLGLGLFIAASAACALAPNLWSLIGFRAAQAIGAALLTPASLALILTVLPAERRSASVRIWAAAGAVAAAAGPVIGGLLVAATWRWVFLINVPIGIAFLVLAARSIPESRDRDADHPDVLAATALTVAVGSLALALVKGPDWGWSSAGFLGTLAVATVAGAAFWLRNTRGGAPILDPAMLRVRSFAWSNAAMLLFSAGFAAALLANILWMQTVWGFSALRTGMAIAPGPLMVPVFAIVAQRLAARVDAGRIAALGCMLWGGGAVLVAASVGPEPAYATQILPGWLIAGVGVGLALPTVLATATAGLPPDRSATGSAVVTMHRQIGAVIGISALVAILGTPAGFDSTLTAFAHSWWAVAAVSVLAAAAALGITAQAHSTDSPVRAHPTTETAEAVQ</sequence>
<keyword evidence="3 5" id="KW-1133">Transmembrane helix</keyword>
<dbReference type="InterPro" id="IPR005829">
    <property type="entry name" value="Sugar_transporter_CS"/>
</dbReference>
<protein>
    <submittedName>
        <fullName evidence="7">MFS transporter</fullName>
    </submittedName>
</protein>
<accession>A0ABW2RRR8</accession>
<feature type="transmembrane region" description="Helical" evidence="5">
    <location>
        <begin position="12"/>
        <end position="33"/>
    </location>
</feature>
<feature type="domain" description="Major facilitator superfamily (MFS) profile" evidence="6">
    <location>
        <begin position="16"/>
        <end position="460"/>
    </location>
</feature>
<comment type="caution">
    <text evidence="7">The sequence shown here is derived from an EMBL/GenBank/DDBJ whole genome shotgun (WGS) entry which is preliminary data.</text>
</comment>
<name>A0ABW2RRR8_9NOCA</name>
<feature type="transmembrane region" description="Helical" evidence="5">
    <location>
        <begin position="335"/>
        <end position="355"/>
    </location>
</feature>
<feature type="transmembrane region" description="Helical" evidence="5">
    <location>
        <begin position="53"/>
        <end position="72"/>
    </location>
</feature>
<evidence type="ECO:0000256" key="5">
    <source>
        <dbReference type="SAM" id="Phobius"/>
    </source>
</evidence>
<dbReference type="CDD" id="cd17321">
    <property type="entry name" value="MFS_MMR_MDR_like"/>
    <property type="match status" value="1"/>
</dbReference>
<keyword evidence="4 5" id="KW-0472">Membrane</keyword>
<dbReference type="SUPFAM" id="SSF103473">
    <property type="entry name" value="MFS general substrate transporter"/>
    <property type="match status" value="1"/>
</dbReference>
<feature type="transmembrane region" description="Helical" evidence="5">
    <location>
        <begin position="227"/>
        <end position="249"/>
    </location>
</feature>
<feature type="transmembrane region" description="Helical" evidence="5">
    <location>
        <begin position="145"/>
        <end position="164"/>
    </location>
</feature>
<dbReference type="Gene3D" id="1.20.1720.10">
    <property type="entry name" value="Multidrug resistance protein D"/>
    <property type="match status" value="1"/>
</dbReference>
<dbReference type="InterPro" id="IPR020846">
    <property type="entry name" value="MFS_dom"/>
</dbReference>
<evidence type="ECO:0000259" key="6">
    <source>
        <dbReference type="PROSITE" id="PS50850"/>
    </source>
</evidence>
<dbReference type="Gene3D" id="1.20.1250.20">
    <property type="entry name" value="MFS general substrate transporter like domains"/>
    <property type="match status" value="1"/>
</dbReference>
<dbReference type="PANTHER" id="PTHR42718:SF48">
    <property type="entry name" value="CONSERVED TWO-DOMAIN MEMBRANE PROTEIN-RELATED"/>
    <property type="match status" value="1"/>
</dbReference>
<feature type="transmembrane region" description="Helical" evidence="5">
    <location>
        <begin position="203"/>
        <end position="221"/>
    </location>
</feature>
<feature type="transmembrane region" description="Helical" evidence="5">
    <location>
        <begin position="111"/>
        <end position="133"/>
    </location>
</feature>
<dbReference type="PROSITE" id="PS00216">
    <property type="entry name" value="SUGAR_TRANSPORT_1"/>
    <property type="match status" value="1"/>
</dbReference>